<evidence type="ECO:0000256" key="3">
    <source>
        <dbReference type="ARBA" id="ARBA00023163"/>
    </source>
</evidence>
<dbReference type="CDD" id="cd12148">
    <property type="entry name" value="fungal_TF_MHR"/>
    <property type="match status" value="1"/>
</dbReference>
<feature type="domain" description="Xylanolytic transcriptional activator regulatory" evidence="6">
    <location>
        <begin position="266"/>
        <end position="340"/>
    </location>
</feature>
<dbReference type="GO" id="GO:0003677">
    <property type="term" value="F:DNA binding"/>
    <property type="evidence" value="ECO:0007669"/>
    <property type="project" value="InterPro"/>
</dbReference>
<dbReference type="OrthoDB" id="4934715at2759"/>
<feature type="region of interest" description="Disordered" evidence="5">
    <location>
        <begin position="20"/>
        <end position="54"/>
    </location>
</feature>
<evidence type="ECO:0000256" key="5">
    <source>
        <dbReference type="SAM" id="MobiDB-lite"/>
    </source>
</evidence>
<dbReference type="Pfam" id="PF04082">
    <property type="entry name" value="Fungal_trans"/>
    <property type="match status" value="1"/>
</dbReference>
<evidence type="ECO:0000256" key="2">
    <source>
        <dbReference type="ARBA" id="ARBA00023015"/>
    </source>
</evidence>
<keyword evidence="4" id="KW-0539">Nucleus</keyword>
<evidence type="ECO:0000256" key="1">
    <source>
        <dbReference type="ARBA" id="ARBA00004123"/>
    </source>
</evidence>
<keyword evidence="2" id="KW-0805">Transcription regulation</keyword>
<proteinExistence type="predicted"/>
<keyword evidence="8" id="KW-1185">Reference proteome</keyword>
<gene>
    <name evidence="7" type="ORF">APUU_20153A</name>
</gene>
<dbReference type="InterPro" id="IPR007219">
    <property type="entry name" value="XnlR_reg_dom"/>
</dbReference>
<reference evidence="7" key="1">
    <citation type="submission" date="2021-01" db="EMBL/GenBank/DDBJ databases">
        <authorList>
            <consortium name="Aspergillus puulaauensis MK2 genome sequencing consortium"/>
            <person name="Kazuki M."/>
            <person name="Futagami T."/>
        </authorList>
    </citation>
    <scope>NUCLEOTIDE SEQUENCE</scope>
    <source>
        <strain evidence="7">MK2</strain>
    </source>
</reference>
<dbReference type="KEGG" id="apuu:APUU_20153A"/>
<evidence type="ECO:0000256" key="4">
    <source>
        <dbReference type="ARBA" id="ARBA00023242"/>
    </source>
</evidence>
<feature type="compositionally biased region" description="Low complexity" evidence="5">
    <location>
        <begin position="24"/>
        <end position="38"/>
    </location>
</feature>
<dbReference type="GO" id="GO:0006351">
    <property type="term" value="P:DNA-templated transcription"/>
    <property type="evidence" value="ECO:0007669"/>
    <property type="project" value="InterPro"/>
</dbReference>
<dbReference type="PANTHER" id="PTHR31001">
    <property type="entry name" value="UNCHARACTERIZED TRANSCRIPTIONAL REGULATORY PROTEIN"/>
    <property type="match status" value="1"/>
</dbReference>
<dbReference type="RefSeq" id="XP_041551915.1">
    <property type="nucleotide sequence ID" value="XM_041698762.1"/>
</dbReference>
<dbReference type="SMART" id="SM00906">
    <property type="entry name" value="Fungal_trans"/>
    <property type="match status" value="1"/>
</dbReference>
<accession>A0A7R8AI55</accession>
<dbReference type="GO" id="GO:0008270">
    <property type="term" value="F:zinc ion binding"/>
    <property type="evidence" value="ECO:0007669"/>
    <property type="project" value="InterPro"/>
</dbReference>
<dbReference type="EMBL" id="AP024444">
    <property type="protein sequence ID" value="BCS19721.1"/>
    <property type="molecule type" value="Genomic_DNA"/>
</dbReference>
<dbReference type="GeneID" id="64969726"/>
<comment type="subcellular location">
    <subcellularLocation>
        <location evidence="1">Nucleus</location>
    </subcellularLocation>
</comment>
<dbReference type="Proteomes" id="UP000654913">
    <property type="component" value="Chromosome 2"/>
</dbReference>
<evidence type="ECO:0000313" key="8">
    <source>
        <dbReference type="Proteomes" id="UP000654913"/>
    </source>
</evidence>
<dbReference type="InterPro" id="IPR050613">
    <property type="entry name" value="Sec_Metabolite_Reg"/>
</dbReference>
<dbReference type="AlphaFoldDB" id="A0A7R8AI55"/>
<keyword evidence="3" id="KW-0804">Transcription</keyword>
<dbReference type="PANTHER" id="PTHR31001:SF49">
    <property type="entry name" value="ZN(II)2CYS6 TRANSCRIPTION FACTOR (EUROFUNG)"/>
    <property type="match status" value="1"/>
</dbReference>
<protein>
    <recommendedName>
        <fullName evidence="6">Xylanolytic transcriptional activator regulatory domain-containing protein</fullName>
    </recommendedName>
</protein>
<evidence type="ECO:0000259" key="6">
    <source>
        <dbReference type="SMART" id="SM00906"/>
    </source>
</evidence>
<dbReference type="GO" id="GO:0005634">
    <property type="term" value="C:nucleus"/>
    <property type="evidence" value="ECO:0007669"/>
    <property type="project" value="UniProtKB-SubCell"/>
</dbReference>
<name>A0A7R8AI55_9EURO</name>
<evidence type="ECO:0000313" key="7">
    <source>
        <dbReference type="EMBL" id="BCS19721.1"/>
    </source>
</evidence>
<reference evidence="7" key="2">
    <citation type="submission" date="2021-02" db="EMBL/GenBank/DDBJ databases">
        <title>Aspergillus puulaauensis MK2 genome sequence.</title>
        <authorList>
            <person name="Futagami T."/>
            <person name="Mori K."/>
            <person name="Kadooka C."/>
            <person name="Tanaka T."/>
        </authorList>
    </citation>
    <scope>NUCLEOTIDE SEQUENCE</scope>
    <source>
        <strain evidence="7">MK2</strain>
    </source>
</reference>
<sequence length="717" mass="79445">MQNRITRLEDLILALMRGDSNTDGSSAGAATPVAGTATPDDKATTQGQDGNARLGGNLANSLGYLNIDPNQGNSKYISQEHWQTMLSEVSEVKAYFANHERELETGHERVSMSKPASSREGLNFLLGAVPPATEVELRAQLPPMSTVLALCSRYFNSLDNPIIIVHPPTFNQQLQRHWEDPSKTPIMWLGLLYSILCLAMLSYHKIGDEPSEWEGQTLKLAGEYRLRTVQCLVTADYTKPVENTVETMLLYVFGEFSARPDIDLGLWLVVSLATKLAFHMGYHRDAKWFPSLTPFQGEMRRRTWALLRIADVMFSHQVSLPNTIHSHQCDTHVPTNLYDGDFDPGTQILPPSRPNNELTPTAYMIAKVQLCKEMSDILQVTNRVDGPVPYEEIMRLDTRLRKVYQELPAHLRVVPDDGRHESITVTMARFSINALYLKIICLLHRKYVPRARQNPQYAYSRRSAVTAASETLRSLITLHDESKDTSTSTSTRGSRPLEWFLKLMATKEFLVCAMLVALDLHYDCIAERSIDERIQATAQFWTVKQRAELLSNLKTIHGIWEGLAGGSTEALQASNVLDIMLQKINSPAAAVRTTQETPITSSSHPHPLKINTFPIEQPEHTSAMMLDPLAPGMMASTAAAGSAAQGFSAPLNMDFSSIPYGGLGDAGEARASGSLSGFPSLMAGSDFAEDFDWNAFETFTQGGNWGGGDMFQMFPGS</sequence>
<organism evidence="7 8">
    <name type="scientific">Aspergillus puulaauensis</name>
    <dbReference type="NCBI Taxonomy" id="1220207"/>
    <lineage>
        <taxon>Eukaryota</taxon>
        <taxon>Fungi</taxon>
        <taxon>Dikarya</taxon>
        <taxon>Ascomycota</taxon>
        <taxon>Pezizomycotina</taxon>
        <taxon>Eurotiomycetes</taxon>
        <taxon>Eurotiomycetidae</taxon>
        <taxon>Eurotiales</taxon>
        <taxon>Aspergillaceae</taxon>
        <taxon>Aspergillus</taxon>
    </lineage>
</organism>